<protein>
    <recommendedName>
        <fullName evidence="2">Beta-lactamase-related domain-containing protein</fullName>
    </recommendedName>
</protein>
<accession>A0AAV2Z320</accession>
<dbReference type="InterPro" id="IPR012338">
    <property type="entry name" value="Beta-lactam/transpept-like"/>
</dbReference>
<gene>
    <name evidence="3" type="ORF">N0F65_001312</name>
</gene>
<feature type="domain" description="Beta-lactamase-related" evidence="2">
    <location>
        <begin position="87"/>
        <end position="432"/>
    </location>
</feature>
<name>A0AAV2Z320_9STRA</name>
<dbReference type="AlphaFoldDB" id="A0AAV2Z320"/>
<dbReference type="Gene3D" id="3.40.710.10">
    <property type="entry name" value="DD-peptidase/beta-lactamase superfamily"/>
    <property type="match status" value="1"/>
</dbReference>
<dbReference type="Proteomes" id="UP001146120">
    <property type="component" value="Unassembled WGS sequence"/>
</dbReference>
<feature type="signal peptide" evidence="1">
    <location>
        <begin position="1"/>
        <end position="23"/>
    </location>
</feature>
<dbReference type="InterPro" id="IPR050491">
    <property type="entry name" value="AmpC-like"/>
</dbReference>
<organism evidence="3 4">
    <name type="scientific">Lagenidium giganteum</name>
    <dbReference type="NCBI Taxonomy" id="4803"/>
    <lineage>
        <taxon>Eukaryota</taxon>
        <taxon>Sar</taxon>
        <taxon>Stramenopiles</taxon>
        <taxon>Oomycota</taxon>
        <taxon>Peronosporomycetes</taxon>
        <taxon>Pythiales</taxon>
        <taxon>Pythiaceae</taxon>
    </lineage>
</organism>
<dbReference type="Pfam" id="PF00144">
    <property type="entry name" value="Beta-lactamase"/>
    <property type="match status" value="1"/>
</dbReference>
<dbReference type="PANTHER" id="PTHR46825">
    <property type="entry name" value="D-ALANYL-D-ALANINE-CARBOXYPEPTIDASE/ENDOPEPTIDASE AMPH"/>
    <property type="match status" value="1"/>
</dbReference>
<evidence type="ECO:0000313" key="3">
    <source>
        <dbReference type="EMBL" id="DAZ99803.1"/>
    </source>
</evidence>
<reference evidence="3" key="1">
    <citation type="submission" date="2022-11" db="EMBL/GenBank/DDBJ databases">
        <authorList>
            <person name="Morgan W.R."/>
            <person name="Tartar A."/>
        </authorList>
    </citation>
    <scope>NUCLEOTIDE SEQUENCE</scope>
    <source>
        <strain evidence="3">ARSEF 373</strain>
    </source>
</reference>
<dbReference type="PANTHER" id="PTHR46825:SF9">
    <property type="entry name" value="BETA-LACTAMASE-RELATED DOMAIN-CONTAINING PROTEIN"/>
    <property type="match status" value="1"/>
</dbReference>
<dbReference type="SUPFAM" id="SSF56601">
    <property type="entry name" value="beta-lactamase/transpeptidase-like"/>
    <property type="match status" value="1"/>
</dbReference>
<evidence type="ECO:0000313" key="4">
    <source>
        <dbReference type="Proteomes" id="UP001146120"/>
    </source>
</evidence>
<comment type="caution">
    <text evidence="3">The sequence shown here is derived from an EMBL/GenBank/DDBJ whole genome shotgun (WGS) entry which is preliminary data.</text>
</comment>
<evidence type="ECO:0000259" key="2">
    <source>
        <dbReference type="Pfam" id="PF00144"/>
    </source>
</evidence>
<dbReference type="EMBL" id="DAKRPA010000076">
    <property type="protein sequence ID" value="DAZ99803.1"/>
    <property type="molecule type" value="Genomic_DNA"/>
</dbReference>
<sequence>MNKTLSLLLLPWLVLLCTRMVAARMVYLSPDLLERLHQVQAAQQQQQQLDAVLKKQLTECTRQGTFPVAGRTLAQKVEEAQTFLDRELGNGEVVGTGVTIVYEDKVVFSKGYGLKKYGDSQSTVKDTTLFQIGSLSKTFVTLAIATLVDDGKFQWTDPVKMHLPSLQLYDKYAEEHVTIGDLLAMNSGFGAILDLGWGAGIYKNDSDLVAHLKFAKPQHSLREQYDYANVNFAILGQLIEAVTGQCWDAYLAQRIWRPLGMTRTFAAASVAEGDPDMSSGHFVCGKDVRGPYNLITAPEVQLLPGVQGGKLAAGSIVSCAADMAKMVRLMLNKTHVDNVQIFKSTSLVSTMITGKVPLSAQIRAIIGAGGQEIDTDGSTLAAGYGLDVVGHVMWGKAYYEKLGDTASHQTRSGFAPAQRLGMVFMANSQLPEGHMSHFVDHLRSYVMGIFLDVPKDLLDYSYRQWRNADRLQPQPFGVPLCGPRFMDPRPAPASLDEHVRKAMTGMYIPEESPEYYGQAQILEVNGTLALHVGAITAPLDPIATEGKNTWVFRWSDTNIVAIARMDDGKFMIDFGLSYRQQ</sequence>
<dbReference type="InterPro" id="IPR001466">
    <property type="entry name" value="Beta-lactam-related"/>
</dbReference>
<feature type="chain" id="PRO_5043382692" description="Beta-lactamase-related domain-containing protein" evidence="1">
    <location>
        <begin position="24"/>
        <end position="581"/>
    </location>
</feature>
<keyword evidence="1" id="KW-0732">Signal</keyword>
<evidence type="ECO:0000256" key="1">
    <source>
        <dbReference type="SAM" id="SignalP"/>
    </source>
</evidence>
<proteinExistence type="predicted"/>
<reference evidence="3" key="2">
    <citation type="journal article" date="2023" name="Microbiol Resour">
        <title>Decontamination and Annotation of the Draft Genome Sequence of the Oomycete Lagenidium giganteum ARSEF 373.</title>
        <authorList>
            <person name="Morgan W.R."/>
            <person name="Tartar A."/>
        </authorList>
    </citation>
    <scope>NUCLEOTIDE SEQUENCE</scope>
    <source>
        <strain evidence="3">ARSEF 373</strain>
    </source>
</reference>
<keyword evidence="4" id="KW-1185">Reference proteome</keyword>